<feature type="domain" description="Deacetylase sirtuin-type" evidence="5">
    <location>
        <begin position="1"/>
        <end position="245"/>
    </location>
</feature>
<dbReference type="AlphaFoldDB" id="A0A4R9LLX8"/>
<feature type="binding site" evidence="3">
    <location>
        <begin position="214"/>
        <end position="216"/>
    </location>
    <ligand>
        <name>NAD(+)</name>
        <dbReference type="ChEBI" id="CHEBI:57540"/>
    </ligand>
</feature>
<accession>A0A4R9LLX8</accession>
<proteinExistence type="inferred from homology"/>
<dbReference type="Proteomes" id="UP000298264">
    <property type="component" value="Unassembled WGS sequence"/>
</dbReference>
<dbReference type="GO" id="GO:0036054">
    <property type="term" value="F:protein-malonyllysine demalonylase activity"/>
    <property type="evidence" value="ECO:0007669"/>
    <property type="project" value="InterPro"/>
</dbReference>
<keyword evidence="1" id="KW-0808">Transferase</keyword>
<keyword evidence="3 4" id="KW-0479">Metal-binding</keyword>
<evidence type="ECO:0000313" key="7">
    <source>
        <dbReference type="Proteomes" id="UP000298264"/>
    </source>
</evidence>
<feature type="binding site" evidence="3">
    <location>
        <position position="232"/>
    </location>
    <ligand>
        <name>NAD(+)</name>
        <dbReference type="ChEBI" id="CHEBI:57540"/>
    </ligand>
</feature>
<dbReference type="InterPro" id="IPR050134">
    <property type="entry name" value="NAD-dep_sirtuin_deacylases"/>
</dbReference>
<dbReference type="EC" id="2.3.1.286" evidence="3"/>
<name>A0A4R9LLX8_9LEPT</name>
<evidence type="ECO:0000256" key="3">
    <source>
        <dbReference type="HAMAP-Rule" id="MF_01121"/>
    </source>
</evidence>
<evidence type="ECO:0000313" key="6">
    <source>
        <dbReference type="EMBL" id="TGN07000.1"/>
    </source>
</evidence>
<dbReference type="GO" id="GO:0036055">
    <property type="term" value="F:protein-succinyllysine desuccinylase activity"/>
    <property type="evidence" value="ECO:0007669"/>
    <property type="project" value="UniProtKB-UniRule"/>
</dbReference>
<feature type="binding site" evidence="3">
    <location>
        <begin position="188"/>
        <end position="190"/>
    </location>
    <ligand>
        <name>NAD(+)</name>
        <dbReference type="ChEBI" id="CHEBI:57540"/>
    </ligand>
</feature>
<evidence type="ECO:0000256" key="2">
    <source>
        <dbReference type="ARBA" id="ARBA00023027"/>
    </source>
</evidence>
<reference evidence="6" key="1">
    <citation type="journal article" date="2019" name="PLoS Negl. Trop. Dis.">
        <title>Revisiting the worldwide diversity of Leptospira species in the environment.</title>
        <authorList>
            <person name="Vincent A.T."/>
            <person name="Schiettekatte O."/>
            <person name="Bourhy P."/>
            <person name="Veyrier F.J."/>
            <person name="Picardeau M."/>
        </authorList>
    </citation>
    <scope>NUCLEOTIDE SEQUENCE [LARGE SCALE GENOMIC DNA]</scope>
    <source>
        <strain evidence="6">201400974</strain>
    </source>
</reference>
<dbReference type="GO" id="GO:0070403">
    <property type="term" value="F:NAD+ binding"/>
    <property type="evidence" value="ECO:0007669"/>
    <property type="project" value="UniProtKB-UniRule"/>
</dbReference>
<feature type="binding site" evidence="3">
    <location>
        <position position="69"/>
    </location>
    <ligand>
        <name>substrate</name>
    </ligand>
</feature>
<sequence length="245" mass="27159">MDSFPFSENDLIRMRDAKRITAITGAGISSESGIPTFRGEGGLWRNYRAEDLATPEAFAKNPDLVWEWYDWRRGICANALPNPGHITLAKWENLIPNFALITQNVDGLHPRAGSKNLYQIHGNIFTARCLGCGNLTDIDPKKQREDSCSICRSKLRPHILWFGETYESGLLESCFQTTSSSDLILIIGTSANVSVPASIAKEGIRNGALSIEINPERTSLSDLVDYSLQGKSGEILPKLLDEIYK</sequence>
<keyword evidence="7" id="KW-1185">Reference proteome</keyword>
<evidence type="ECO:0000256" key="1">
    <source>
        <dbReference type="ARBA" id="ARBA00022679"/>
    </source>
</evidence>
<dbReference type="EMBL" id="RQHV01000062">
    <property type="protein sequence ID" value="TGN07000.1"/>
    <property type="molecule type" value="Genomic_DNA"/>
</dbReference>
<dbReference type="PANTHER" id="PTHR11085">
    <property type="entry name" value="NAD-DEPENDENT PROTEIN DEACYLASE SIRTUIN-5, MITOCHONDRIAL-RELATED"/>
    <property type="match status" value="1"/>
</dbReference>
<dbReference type="Gene3D" id="3.40.50.1220">
    <property type="entry name" value="TPP-binding domain"/>
    <property type="match status" value="1"/>
</dbReference>
<dbReference type="InterPro" id="IPR026590">
    <property type="entry name" value="Ssirtuin_cat_dom"/>
</dbReference>
<evidence type="ECO:0000259" key="5">
    <source>
        <dbReference type="PROSITE" id="PS50305"/>
    </source>
</evidence>
<dbReference type="InterPro" id="IPR003000">
    <property type="entry name" value="Sirtuin"/>
</dbReference>
<feature type="binding site" evidence="3">
    <location>
        <begin position="103"/>
        <end position="106"/>
    </location>
    <ligand>
        <name>NAD(+)</name>
        <dbReference type="ChEBI" id="CHEBI:57540"/>
    </ligand>
</feature>
<dbReference type="HAMAP" id="MF_01121">
    <property type="entry name" value="Sirtuin_ClassIII"/>
    <property type="match status" value="1"/>
</dbReference>
<evidence type="ECO:0000256" key="4">
    <source>
        <dbReference type="PROSITE-ProRule" id="PRU00236"/>
    </source>
</evidence>
<dbReference type="Pfam" id="PF02146">
    <property type="entry name" value="SIR2"/>
    <property type="match status" value="1"/>
</dbReference>
<comment type="caution">
    <text evidence="6">The sequence shown here is derived from an EMBL/GenBank/DDBJ whole genome shotgun (WGS) entry which is preliminary data.</text>
</comment>
<dbReference type="CDD" id="cd01412">
    <property type="entry name" value="SIRT5_Af1_CobB"/>
    <property type="match status" value="1"/>
</dbReference>
<dbReference type="SUPFAM" id="SSF52467">
    <property type="entry name" value="DHS-like NAD/FAD-binding domain"/>
    <property type="match status" value="1"/>
</dbReference>
<dbReference type="NCBIfam" id="NF001753">
    <property type="entry name" value="PRK00481.1-3"/>
    <property type="match status" value="1"/>
</dbReference>
<keyword evidence="3 4" id="KW-0862">Zinc</keyword>
<feature type="binding site" evidence="3 4">
    <location>
        <position position="132"/>
    </location>
    <ligand>
        <name>Zn(2+)</name>
        <dbReference type="ChEBI" id="CHEBI:29105"/>
    </ligand>
</feature>
<comment type="catalytic activity">
    <reaction evidence="3">
        <text>N(6)-succinyl-L-lysyl-[protein] + NAD(+) + H2O = 2''-O-succinyl-ADP-D-ribose + nicotinamide + L-lysyl-[protein]</text>
        <dbReference type="Rhea" id="RHEA:47668"/>
        <dbReference type="Rhea" id="RHEA-COMP:9752"/>
        <dbReference type="Rhea" id="RHEA-COMP:11877"/>
        <dbReference type="ChEBI" id="CHEBI:15377"/>
        <dbReference type="ChEBI" id="CHEBI:17154"/>
        <dbReference type="ChEBI" id="CHEBI:29969"/>
        <dbReference type="ChEBI" id="CHEBI:57540"/>
        <dbReference type="ChEBI" id="CHEBI:87830"/>
        <dbReference type="ChEBI" id="CHEBI:87832"/>
    </reaction>
</comment>
<comment type="cofactor">
    <cofactor evidence="3">
        <name>Zn(2+)</name>
        <dbReference type="ChEBI" id="CHEBI:29105"/>
    </cofactor>
    <text evidence="3">Binds 1 zinc ion per subunit.</text>
</comment>
<dbReference type="OrthoDB" id="9800582at2"/>
<comment type="caution">
    <text evidence="3">Lacks conserved residue(s) required for the propagation of feature annotation.</text>
</comment>
<comment type="domain">
    <text evidence="3">2 residues (Tyr-69 and Arg-72) present in a large hydrophobic pocket are probably involved in substrate specificity. They are important for desuccinylation activity, but dispensable for deacetylation activity.</text>
</comment>
<feature type="active site" description="Proton acceptor" evidence="3 4">
    <location>
        <position position="121"/>
    </location>
</feature>
<dbReference type="RefSeq" id="WP_135765724.1">
    <property type="nucleotide sequence ID" value="NZ_RQHV01000062.1"/>
</dbReference>
<feature type="binding site" evidence="3">
    <location>
        <position position="72"/>
    </location>
    <ligand>
        <name>substrate</name>
    </ligand>
</feature>
<organism evidence="6 7">
    <name type="scientific">Leptospira ilyithenensis</name>
    <dbReference type="NCBI Taxonomy" id="2484901"/>
    <lineage>
        <taxon>Bacteria</taxon>
        <taxon>Pseudomonadati</taxon>
        <taxon>Spirochaetota</taxon>
        <taxon>Spirochaetia</taxon>
        <taxon>Leptospirales</taxon>
        <taxon>Leptospiraceae</taxon>
        <taxon>Leptospira</taxon>
    </lineage>
</organism>
<protein>
    <recommendedName>
        <fullName evidence="3">NAD-dependent protein deacylase</fullName>
        <ecNumber evidence="3">2.3.1.286</ecNumber>
    </recommendedName>
    <alternativeName>
        <fullName evidence="3">Regulatory protein SIR2 homolog</fullName>
    </alternativeName>
</protein>
<feature type="binding site" evidence="3 4">
    <location>
        <position position="151"/>
    </location>
    <ligand>
        <name>Zn(2+)</name>
        <dbReference type="ChEBI" id="CHEBI:29105"/>
    </ligand>
</feature>
<comment type="catalytic activity">
    <reaction evidence="3">
        <text>N(6)-acetyl-L-lysyl-[protein] + NAD(+) + H2O = 2''-O-acetyl-ADP-D-ribose + nicotinamide + L-lysyl-[protein]</text>
        <dbReference type="Rhea" id="RHEA:43636"/>
        <dbReference type="Rhea" id="RHEA-COMP:9752"/>
        <dbReference type="Rhea" id="RHEA-COMP:10731"/>
        <dbReference type="ChEBI" id="CHEBI:15377"/>
        <dbReference type="ChEBI" id="CHEBI:17154"/>
        <dbReference type="ChEBI" id="CHEBI:29969"/>
        <dbReference type="ChEBI" id="CHEBI:57540"/>
        <dbReference type="ChEBI" id="CHEBI:61930"/>
        <dbReference type="ChEBI" id="CHEBI:83767"/>
        <dbReference type="EC" id="2.3.1.286"/>
    </reaction>
</comment>
<feature type="binding site" evidence="3 4">
    <location>
        <position position="148"/>
    </location>
    <ligand>
        <name>Zn(2+)</name>
        <dbReference type="ChEBI" id="CHEBI:29105"/>
    </ligand>
</feature>
<dbReference type="Gene3D" id="3.30.1600.10">
    <property type="entry name" value="SIR2/SIRT2 'Small Domain"/>
    <property type="match status" value="1"/>
</dbReference>
<dbReference type="InterPro" id="IPR029035">
    <property type="entry name" value="DHS-like_NAD/FAD-binding_dom"/>
</dbReference>
<dbReference type="GO" id="GO:0008270">
    <property type="term" value="F:zinc ion binding"/>
    <property type="evidence" value="ECO:0007669"/>
    <property type="project" value="UniProtKB-UniRule"/>
</dbReference>
<dbReference type="PROSITE" id="PS50305">
    <property type="entry name" value="SIRTUIN"/>
    <property type="match status" value="1"/>
</dbReference>
<dbReference type="PANTHER" id="PTHR11085:SF4">
    <property type="entry name" value="NAD-DEPENDENT PROTEIN DEACYLASE"/>
    <property type="match status" value="1"/>
</dbReference>
<keyword evidence="3" id="KW-0963">Cytoplasm</keyword>
<comment type="function">
    <text evidence="3">NAD-dependent lysine deacetylase and desuccinylase that specifically removes acetyl and succinyl groups on target proteins. Modulates the activities of several proteins which are inactive in their acylated form.</text>
</comment>
<keyword evidence="2 3" id="KW-0520">NAD</keyword>
<dbReference type="GO" id="GO:0005737">
    <property type="term" value="C:cytoplasm"/>
    <property type="evidence" value="ECO:0007669"/>
    <property type="project" value="UniProtKB-SubCell"/>
</dbReference>
<comment type="subcellular location">
    <subcellularLocation>
        <location evidence="3">Cytoplasm</location>
    </subcellularLocation>
</comment>
<dbReference type="InterPro" id="IPR027546">
    <property type="entry name" value="Sirtuin_class_III"/>
</dbReference>
<dbReference type="GO" id="GO:0017136">
    <property type="term" value="F:histone deacetylase activity, NAD-dependent"/>
    <property type="evidence" value="ECO:0007669"/>
    <property type="project" value="TreeGrafter"/>
</dbReference>
<comment type="similarity">
    <text evidence="3">Belongs to the sirtuin family. Class III subfamily.</text>
</comment>
<dbReference type="InterPro" id="IPR026591">
    <property type="entry name" value="Sirtuin_cat_small_dom_sf"/>
</dbReference>
<feature type="binding site" evidence="3 4">
    <location>
        <position position="129"/>
    </location>
    <ligand>
        <name>Zn(2+)</name>
        <dbReference type="ChEBI" id="CHEBI:29105"/>
    </ligand>
</feature>
<gene>
    <name evidence="3" type="primary">cobB</name>
    <name evidence="6" type="ORF">EHS11_17895</name>
</gene>